<reference evidence="1 2" key="1">
    <citation type="submission" date="2021-07" db="EMBL/GenBank/DDBJ databases">
        <title>Novel Helicobacter sp. Isolated from a cat.</title>
        <authorList>
            <person name="Rimbara E."/>
            <person name="Suzuki M."/>
        </authorList>
    </citation>
    <scope>NUCLEOTIDE SEQUENCE [LARGE SCALE GENOMIC DNA]</scope>
    <source>
        <strain evidence="2">NHP19-012</strain>
    </source>
</reference>
<protein>
    <recommendedName>
        <fullName evidence="3">Outer membrane protein</fullName>
    </recommendedName>
</protein>
<dbReference type="InterPro" id="IPR002718">
    <property type="entry name" value="OMP_Helicobacter"/>
</dbReference>
<keyword evidence="2" id="KW-1185">Reference proteome</keyword>
<evidence type="ECO:0000313" key="1">
    <source>
        <dbReference type="EMBL" id="BCZ18841.1"/>
    </source>
</evidence>
<gene>
    <name evidence="1" type="ORF">NHP190012_04830</name>
</gene>
<name>A0ABN6I5F0_9HELI</name>
<evidence type="ECO:0000313" key="2">
    <source>
        <dbReference type="Proteomes" id="UP000826146"/>
    </source>
</evidence>
<dbReference type="Proteomes" id="UP000826146">
    <property type="component" value="Chromosome"/>
</dbReference>
<dbReference type="PRINTS" id="PR01776">
    <property type="entry name" value="HPOMPFAMILY"/>
</dbReference>
<sequence>MGLGFQYSHFLGQSLVGSTLTTSSQTFVNALFSSNPNAQTFLSGNLFGGDLQIGYKYFFGKKKRFGMRFYGFFSGQGIGSSPSLPSSQASANLFYGVGLDMLLNFYDNPKANHFKSFGMLFGVMAGGSSWFMGKGYDNSGNCLWQNQNNLGIGTPTCTTMDQYFSQRSQSTNQIYQGTAAATMPTFVQLIVNVGLRANFKKHRGLEFGVRIPIIADPYYVGAYDAYGVGMAQMITLKRNIAAYINYVHNF</sequence>
<dbReference type="RefSeq" id="WP_260321659.1">
    <property type="nucleotide sequence ID" value="NZ_AP024819.1"/>
</dbReference>
<dbReference type="Pfam" id="PF01856">
    <property type="entry name" value="HP_OMP"/>
    <property type="match status" value="1"/>
</dbReference>
<proteinExistence type="predicted"/>
<accession>A0ABN6I5F0</accession>
<evidence type="ECO:0008006" key="3">
    <source>
        <dbReference type="Google" id="ProtNLM"/>
    </source>
</evidence>
<dbReference type="EMBL" id="AP024819">
    <property type="protein sequence ID" value="BCZ18841.1"/>
    <property type="molecule type" value="Genomic_DNA"/>
</dbReference>
<organism evidence="1 2">
    <name type="scientific">Helicobacter gastrofelis</name>
    <dbReference type="NCBI Taxonomy" id="2849642"/>
    <lineage>
        <taxon>Bacteria</taxon>
        <taxon>Pseudomonadati</taxon>
        <taxon>Campylobacterota</taxon>
        <taxon>Epsilonproteobacteria</taxon>
        <taxon>Campylobacterales</taxon>
        <taxon>Helicobacteraceae</taxon>
        <taxon>Helicobacter</taxon>
    </lineage>
</organism>